<dbReference type="SUPFAM" id="SSF50685">
    <property type="entry name" value="Barwin-like endoglucanases"/>
    <property type="match status" value="1"/>
</dbReference>
<keyword evidence="1 3" id="KW-0456">Lyase</keyword>
<feature type="chain" id="PRO_5017093170" description="Probable endolytic peptidoglycan transglycosylase RlpA" evidence="3">
    <location>
        <begin position="38"/>
        <end position="227"/>
    </location>
</feature>
<dbReference type="PROSITE" id="PS51781">
    <property type="entry name" value="SH3B"/>
    <property type="match status" value="1"/>
</dbReference>
<dbReference type="HAMAP" id="MF_02071">
    <property type="entry name" value="RlpA"/>
    <property type="match status" value="1"/>
</dbReference>
<dbReference type="CDD" id="cd22268">
    <property type="entry name" value="DPBB_RlpA-like"/>
    <property type="match status" value="1"/>
</dbReference>
<dbReference type="PANTHER" id="PTHR34183">
    <property type="entry name" value="ENDOLYTIC PEPTIDOGLYCAN TRANSGLYCOSYLASE RLPA"/>
    <property type="match status" value="1"/>
</dbReference>
<dbReference type="GO" id="GO:0008932">
    <property type="term" value="F:lytic endotransglycosylase activity"/>
    <property type="evidence" value="ECO:0007669"/>
    <property type="project" value="UniProtKB-UniRule"/>
</dbReference>
<dbReference type="Pfam" id="PF03330">
    <property type="entry name" value="DPBB_1"/>
    <property type="match status" value="1"/>
</dbReference>
<name>A0A344UQU2_9ACTN</name>
<dbReference type="GO" id="GO:0071555">
    <property type="term" value="P:cell wall organization"/>
    <property type="evidence" value="ECO:0007669"/>
    <property type="project" value="UniProtKB-KW"/>
</dbReference>
<accession>A0A344UQU2</accession>
<evidence type="ECO:0000259" key="5">
    <source>
        <dbReference type="PROSITE" id="PS51781"/>
    </source>
</evidence>
<keyword evidence="7" id="KW-1185">Reference proteome</keyword>
<keyword evidence="3" id="KW-0732">Signal</keyword>
<feature type="domain" description="SH3b" evidence="5">
    <location>
        <begin position="48"/>
        <end position="119"/>
    </location>
</feature>
<evidence type="ECO:0000256" key="4">
    <source>
        <dbReference type="RuleBase" id="RU003495"/>
    </source>
</evidence>
<dbReference type="AlphaFoldDB" id="A0A344UQU2"/>
<dbReference type="Gene3D" id="2.40.40.10">
    <property type="entry name" value="RlpA-like domain"/>
    <property type="match status" value="1"/>
</dbReference>
<evidence type="ECO:0000256" key="3">
    <source>
        <dbReference type="HAMAP-Rule" id="MF_02071"/>
    </source>
</evidence>
<dbReference type="EMBL" id="CP025198">
    <property type="protein sequence ID" value="AXE37640.1"/>
    <property type="molecule type" value="Genomic_DNA"/>
</dbReference>
<dbReference type="InterPro" id="IPR012997">
    <property type="entry name" value="RplA"/>
</dbReference>
<dbReference type="InterPro" id="IPR009009">
    <property type="entry name" value="RlpA-like_DPBB"/>
</dbReference>
<dbReference type="KEGG" id="acij:JS278_00447"/>
<dbReference type="Gene3D" id="2.30.30.40">
    <property type="entry name" value="SH3 Domains"/>
    <property type="match status" value="1"/>
</dbReference>
<dbReference type="OrthoDB" id="9779128at2"/>
<protein>
    <recommendedName>
        <fullName evidence="3">Probable endolytic peptidoglycan transglycosylase RlpA</fullName>
        <ecNumber evidence="3">4.2.2.-</ecNumber>
    </recommendedName>
</protein>
<proteinExistence type="inferred from homology"/>
<reference evidence="6 7" key="1">
    <citation type="submission" date="2017-12" db="EMBL/GenBank/DDBJ databases">
        <title>The whole genome sequence of the Acidipropionibacterium virtanenii sp. nov. type strain JS278.</title>
        <authorList>
            <person name="Laine P."/>
            <person name="Deptula P."/>
            <person name="Varmanen P."/>
            <person name="Auvinen P."/>
        </authorList>
    </citation>
    <scope>NUCLEOTIDE SEQUENCE [LARGE SCALE GENOMIC DNA]</scope>
    <source>
        <strain evidence="6 7">JS278</strain>
    </source>
</reference>
<dbReference type="InterPro" id="IPR003646">
    <property type="entry name" value="SH3-like_bac-type"/>
</dbReference>
<evidence type="ECO:0000313" key="6">
    <source>
        <dbReference type="EMBL" id="AXE37640.1"/>
    </source>
</evidence>
<comment type="similarity">
    <text evidence="3 4">Belongs to the RlpA family.</text>
</comment>
<dbReference type="Pfam" id="PF08239">
    <property type="entry name" value="SH3_3"/>
    <property type="match status" value="1"/>
</dbReference>
<keyword evidence="2 3" id="KW-0961">Cell wall biogenesis/degradation</keyword>
<evidence type="ECO:0000313" key="7">
    <source>
        <dbReference type="Proteomes" id="UP000251995"/>
    </source>
</evidence>
<comment type="function">
    <text evidence="3">Lytic transglycosylase with a strong preference for naked glycan strands that lack stem peptides.</text>
</comment>
<organism evidence="6 7">
    <name type="scientific">Acidipropionibacterium virtanenii</name>
    <dbReference type="NCBI Taxonomy" id="2057246"/>
    <lineage>
        <taxon>Bacteria</taxon>
        <taxon>Bacillati</taxon>
        <taxon>Actinomycetota</taxon>
        <taxon>Actinomycetes</taxon>
        <taxon>Propionibacteriales</taxon>
        <taxon>Propionibacteriaceae</taxon>
        <taxon>Acidipropionibacterium</taxon>
    </lineage>
</organism>
<dbReference type="GO" id="GO:0000270">
    <property type="term" value="P:peptidoglycan metabolic process"/>
    <property type="evidence" value="ECO:0007669"/>
    <property type="project" value="UniProtKB-UniRule"/>
</dbReference>
<dbReference type="EC" id="4.2.2.-" evidence="3"/>
<sequence precursor="true">MTITRTHEAHKTLRRAAVLATTTGLVLAGTAIGQAHAAPRQAPSRAVPAAGSVVYKKWAWATANVNVRTWATTSSKPIVVLGKGRALGVITTNTSKGWVKVNYKGRAGYIQTRYVKIASTGVNPLKTAAKPAASKTATCKASYYGEGSRTANGERFNPSAMTAAHKTYKFGTKLKVTNRANGRSVVVRINDRGPYVSGRCLDLSTGAFKKIASTSAGVATVNYQVVR</sequence>
<evidence type="ECO:0000256" key="2">
    <source>
        <dbReference type="ARBA" id="ARBA00023316"/>
    </source>
</evidence>
<evidence type="ECO:0000256" key="1">
    <source>
        <dbReference type="ARBA" id="ARBA00023239"/>
    </source>
</evidence>
<dbReference type="InterPro" id="IPR034718">
    <property type="entry name" value="RlpA"/>
</dbReference>
<gene>
    <name evidence="6" type="primary">rlpA_3</name>
    <name evidence="3" type="synonym">rlpA</name>
    <name evidence="6" type="ORF">JS278_00447</name>
</gene>
<dbReference type="Proteomes" id="UP000251995">
    <property type="component" value="Chromosome"/>
</dbReference>
<dbReference type="PANTHER" id="PTHR34183:SF8">
    <property type="entry name" value="ENDOLYTIC PEPTIDOGLYCAN TRANSGLYCOSYLASE RLPA-RELATED"/>
    <property type="match status" value="1"/>
</dbReference>
<dbReference type="InterPro" id="IPR036908">
    <property type="entry name" value="RlpA-like_sf"/>
</dbReference>
<feature type="signal peptide" evidence="3">
    <location>
        <begin position="1"/>
        <end position="37"/>
    </location>
</feature>
<dbReference type="NCBIfam" id="TIGR00413">
    <property type="entry name" value="rlpA"/>
    <property type="match status" value="1"/>
</dbReference>